<feature type="transmembrane region" description="Helical" evidence="5">
    <location>
        <begin position="221"/>
        <end position="241"/>
    </location>
</feature>
<feature type="transmembrane region" description="Helical" evidence="5">
    <location>
        <begin position="133"/>
        <end position="154"/>
    </location>
</feature>
<dbReference type="Gene3D" id="1.20.1720.10">
    <property type="entry name" value="Multidrug resistance protein D"/>
    <property type="match status" value="1"/>
</dbReference>
<dbReference type="Pfam" id="PF07690">
    <property type="entry name" value="MFS_1"/>
    <property type="match status" value="1"/>
</dbReference>
<evidence type="ECO:0000256" key="3">
    <source>
        <dbReference type="ARBA" id="ARBA00022989"/>
    </source>
</evidence>
<evidence type="ECO:0000256" key="2">
    <source>
        <dbReference type="ARBA" id="ARBA00022692"/>
    </source>
</evidence>
<feature type="transmembrane region" description="Helical" evidence="5">
    <location>
        <begin position="327"/>
        <end position="346"/>
    </location>
</feature>
<feature type="transmembrane region" description="Helical" evidence="5">
    <location>
        <begin position="395"/>
        <end position="415"/>
    </location>
</feature>
<feature type="transmembrane region" description="Helical" evidence="5">
    <location>
        <begin position="160"/>
        <end position="183"/>
    </location>
</feature>
<dbReference type="CDD" id="cd17321">
    <property type="entry name" value="MFS_MMR_MDR_like"/>
    <property type="match status" value="1"/>
</dbReference>
<evidence type="ECO:0000313" key="8">
    <source>
        <dbReference type="Proteomes" id="UP000272400"/>
    </source>
</evidence>
<evidence type="ECO:0000313" key="7">
    <source>
        <dbReference type="EMBL" id="ROO90821.1"/>
    </source>
</evidence>
<comment type="caution">
    <text evidence="7">The sequence shown here is derived from an EMBL/GenBank/DDBJ whole genome shotgun (WGS) entry which is preliminary data.</text>
</comment>
<feature type="transmembrane region" description="Helical" evidence="5">
    <location>
        <begin position="262"/>
        <end position="286"/>
    </location>
</feature>
<evidence type="ECO:0000256" key="1">
    <source>
        <dbReference type="ARBA" id="ARBA00004651"/>
    </source>
</evidence>
<dbReference type="GO" id="GO:0005886">
    <property type="term" value="C:plasma membrane"/>
    <property type="evidence" value="ECO:0007669"/>
    <property type="project" value="UniProtKB-SubCell"/>
</dbReference>
<dbReference type="Gene3D" id="1.20.1250.20">
    <property type="entry name" value="MFS general substrate transporter like domains"/>
    <property type="match status" value="1"/>
</dbReference>
<dbReference type="InterPro" id="IPR020846">
    <property type="entry name" value="MFS_dom"/>
</dbReference>
<dbReference type="InterPro" id="IPR011701">
    <property type="entry name" value="MFS"/>
</dbReference>
<feature type="transmembrane region" description="Helical" evidence="5">
    <location>
        <begin position="352"/>
        <end position="383"/>
    </location>
</feature>
<protein>
    <submittedName>
        <fullName evidence="7">EmrB/QacA subfamily drug resistance transporter</fullName>
    </submittedName>
</protein>
<comment type="subcellular location">
    <subcellularLocation>
        <location evidence="1">Cell membrane</location>
        <topology evidence="1">Multi-pass membrane protein</topology>
    </subcellularLocation>
</comment>
<keyword evidence="4 5" id="KW-0472">Membrane</keyword>
<keyword evidence="3 5" id="KW-1133">Transmembrane helix</keyword>
<gene>
    <name evidence="7" type="ORF">EDD29_8560</name>
</gene>
<dbReference type="EMBL" id="RJKE01000001">
    <property type="protein sequence ID" value="ROO90821.1"/>
    <property type="molecule type" value="Genomic_DNA"/>
</dbReference>
<dbReference type="RefSeq" id="WP_123669723.1">
    <property type="nucleotide sequence ID" value="NZ_RJKE01000001.1"/>
</dbReference>
<dbReference type="PANTHER" id="PTHR42718">
    <property type="entry name" value="MAJOR FACILITATOR SUPERFAMILY MULTIDRUG TRANSPORTER MFSC"/>
    <property type="match status" value="1"/>
</dbReference>
<dbReference type="PANTHER" id="PTHR42718:SF48">
    <property type="entry name" value="CONSERVED TWO-DOMAIN MEMBRANE PROTEIN-RELATED"/>
    <property type="match status" value="1"/>
</dbReference>
<dbReference type="SUPFAM" id="SSF103473">
    <property type="entry name" value="MFS general substrate transporter"/>
    <property type="match status" value="1"/>
</dbReference>
<dbReference type="PRINTS" id="PR01036">
    <property type="entry name" value="TCRTETB"/>
</dbReference>
<feature type="domain" description="Major facilitator superfamily (MFS) profile" evidence="6">
    <location>
        <begin position="7"/>
        <end position="450"/>
    </location>
</feature>
<dbReference type="GO" id="GO:0022857">
    <property type="term" value="F:transmembrane transporter activity"/>
    <property type="evidence" value="ECO:0007669"/>
    <property type="project" value="InterPro"/>
</dbReference>
<feature type="transmembrane region" description="Helical" evidence="5">
    <location>
        <begin position="44"/>
        <end position="62"/>
    </location>
</feature>
<feature type="transmembrane region" description="Helical" evidence="5">
    <location>
        <begin position="99"/>
        <end position="121"/>
    </location>
</feature>
<evidence type="ECO:0000256" key="5">
    <source>
        <dbReference type="SAM" id="Phobius"/>
    </source>
</evidence>
<feature type="transmembrane region" description="Helical" evidence="5">
    <location>
        <begin position="195"/>
        <end position="215"/>
    </location>
</feature>
<dbReference type="Proteomes" id="UP000272400">
    <property type="component" value="Unassembled WGS sequence"/>
</dbReference>
<proteinExistence type="predicted"/>
<feature type="transmembrane region" description="Helical" evidence="5">
    <location>
        <begin position="74"/>
        <end position="93"/>
    </location>
</feature>
<reference evidence="7 8" key="1">
    <citation type="submission" date="2018-11" db="EMBL/GenBank/DDBJ databases">
        <title>Sequencing the genomes of 1000 actinobacteria strains.</title>
        <authorList>
            <person name="Klenk H.-P."/>
        </authorList>
    </citation>
    <scope>NUCLEOTIDE SEQUENCE [LARGE SCALE GENOMIC DNA]</scope>
    <source>
        <strain evidence="7 8">DSM 44254</strain>
    </source>
</reference>
<keyword evidence="2 5" id="KW-0812">Transmembrane</keyword>
<dbReference type="PROSITE" id="PS50850">
    <property type="entry name" value="MFS"/>
    <property type="match status" value="1"/>
</dbReference>
<dbReference type="InterPro" id="IPR036259">
    <property type="entry name" value="MFS_trans_sf"/>
</dbReference>
<dbReference type="AlphaFoldDB" id="A0A3N1DBB5"/>
<dbReference type="OrthoDB" id="7375466at2"/>
<evidence type="ECO:0000259" key="6">
    <source>
        <dbReference type="PROSITE" id="PS50850"/>
    </source>
</evidence>
<organism evidence="7 8">
    <name type="scientific">Actinocorallia herbida</name>
    <dbReference type="NCBI Taxonomy" id="58109"/>
    <lineage>
        <taxon>Bacteria</taxon>
        <taxon>Bacillati</taxon>
        <taxon>Actinomycetota</taxon>
        <taxon>Actinomycetes</taxon>
        <taxon>Streptosporangiales</taxon>
        <taxon>Thermomonosporaceae</taxon>
        <taxon>Actinocorallia</taxon>
    </lineage>
</organism>
<accession>A0A3N1DBB5</accession>
<name>A0A3N1DBB5_9ACTN</name>
<keyword evidence="8" id="KW-1185">Reference proteome</keyword>
<sequence length="459" mass="46339">MRRSALIPLTAAGAAFLAMFDATVVNLAIPDLAVDHPAAETADLTWVITLYAVCLAALLAPAGRLADLLGARTVFVAGTAVFTAASVGCALAPELAVLFAGRAVQGAGAAAMLPASLAILLRNTPPERRAGAIGLWGASSAIAAAVGPSGGGLLVEAWDWHALFLINLPLGLLLILGVLAASPADARGKGRWPDFTGTALLGVGVGGLVLGLTLGQEWGWGSARTAAVLAVGVASTGLALWRSSRHPVPAIETGLWRNPWYAWTNLATFLYGTALFPWLFVGILYLTDVWGYTGLEAGLAQSPGAVTASVTALLSGRFISRYGPRPAIIGGALIMVATVVWIRLALTPEPEFLAFWLPSGLFVGIGMGALATGVASSAALAVAPERFAGAVGLNTAARQIGGALGVAAIAVILPAGTSAAHGDYLNVYLFCGAAAFATAVAGAALYALRPAPAPSVSPA</sequence>
<feature type="transmembrane region" description="Helical" evidence="5">
    <location>
        <begin position="427"/>
        <end position="448"/>
    </location>
</feature>
<evidence type="ECO:0000256" key="4">
    <source>
        <dbReference type="ARBA" id="ARBA00023136"/>
    </source>
</evidence>